<keyword evidence="8" id="KW-1185">Reference proteome</keyword>
<keyword evidence="5" id="KW-1133">Transmembrane helix</keyword>
<dbReference type="InterPro" id="IPR009057">
    <property type="entry name" value="Homeodomain-like_sf"/>
</dbReference>
<organism evidence="7 8">
    <name type="scientific">Sporocytophaga myxococcoides</name>
    <dbReference type="NCBI Taxonomy" id="153721"/>
    <lineage>
        <taxon>Bacteria</taxon>
        <taxon>Pseudomonadati</taxon>
        <taxon>Bacteroidota</taxon>
        <taxon>Cytophagia</taxon>
        <taxon>Cytophagales</taxon>
        <taxon>Cytophagaceae</taxon>
        <taxon>Sporocytophaga</taxon>
    </lineage>
</organism>
<dbReference type="Proteomes" id="UP000030185">
    <property type="component" value="Unassembled WGS sequence"/>
</dbReference>
<dbReference type="RefSeq" id="WP_231569988.1">
    <property type="nucleotide sequence ID" value="NZ_BBLT01000001.1"/>
</dbReference>
<feature type="transmembrane region" description="Helical" evidence="5">
    <location>
        <begin position="162"/>
        <end position="181"/>
    </location>
</feature>
<evidence type="ECO:0000259" key="6">
    <source>
        <dbReference type="PROSITE" id="PS50977"/>
    </source>
</evidence>
<evidence type="ECO:0000256" key="1">
    <source>
        <dbReference type="ARBA" id="ARBA00023015"/>
    </source>
</evidence>
<keyword evidence="5" id="KW-0812">Transmembrane</keyword>
<dbReference type="PRINTS" id="PR00455">
    <property type="entry name" value="HTHTETR"/>
</dbReference>
<evidence type="ECO:0000256" key="2">
    <source>
        <dbReference type="ARBA" id="ARBA00023125"/>
    </source>
</evidence>
<dbReference type="EMBL" id="BBLT01000001">
    <property type="protein sequence ID" value="GAL83191.1"/>
    <property type="molecule type" value="Genomic_DNA"/>
</dbReference>
<dbReference type="InterPro" id="IPR001647">
    <property type="entry name" value="HTH_TetR"/>
</dbReference>
<keyword evidence="5" id="KW-0472">Membrane</keyword>
<protein>
    <submittedName>
        <fullName evidence="7">Transcriptional regulator, TetR family</fullName>
    </submittedName>
</protein>
<evidence type="ECO:0000256" key="5">
    <source>
        <dbReference type="SAM" id="Phobius"/>
    </source>
</evidence>
<dbReference type="PANTHER" id="PTHR30055:SF234">
    <property type="entry name" value="HTH-TYPE TRANSCRIPTIONAL REGULATOR BETI"/>
    <property type="match status" value="1"/>
</dbReference>
<sequence>MSDCILFAKRNDMAKKKEKEMEADFSAEERLKEAAIKVFTQKGYAATRTRDIAKEAGLNLALLNYYFRSKEKLFEIIMMEKLQQLFEIIIPLANDPSTSLDKKLTAIASEYIDMLSVNENLPLFILHEIRSNPERFVSKMQVTKIFSDSVMIKQIRERRSDINPIHFVINILGMVVFPFIAKPILFSSGQVDDKAFGVLINERKKLIPLWVKAILKAK</sequence>
<evidence type="ECO:0000313" key="8">
    <source>
        <dbReference type="Proteomes" id="UP000030185"/>
    </source>
</evidence>
<dbReference type="SUPFAM" id="SSF46689">
    <property type="entry name" value="Homeodomain-like"/>
    <property type="match status" value="1"/>
</dbReference>
<dbReference type="GO" id="GO:0003700">
    <property type="term" value="F:DNA-binding transcription factor activity"/>
    <property type="evidence" value="ECO:0007669"/>
    <property type="project" value="TreeGrafter"/>
</dbReference>
<gene>
    <name evidence="7" type="ORF">MYP_417</name>
</gene>
<dbReference type="Pfam" id="PF00440">
    <property type="entry name" value="TetR_N"/>
    <property type="match status" value="1"/>
</dbReference>
<dbReference type="STRING" id="153721.MYP_417"/>
<proteinExistence type="predicted"/>
<evidence type="ECO:0000313" key="7">
    <source>
        <dbReference type="EMBL" id="GAL83191.1"/>
    </source>
</evidence>
<evidence type="ECO:0000256" key="3">
    <source>
        <dbReference type="ARBA" id="ARBA00023163"/>
    </source>
</evidence>
<keyword evidence="1" id="KW-0805">Transcription regulation</keyword>
<keyword evidence="3" id="KW-0804">Transcription</keyword>
<dbReference type="PANTHER" id="PTHR30055">
    <property type="entry name" value="HTH-TYPE TRANSCRIPTIONAL REGULATOR RUTR"/>
    <property type="match status" value="1"/>
</dbReference>
<dbReference type="PROSITE" id="PS50977">
    <property type="entry name" value="HTH_TETR_2"/>
    <property type="match status" value="1"/>
</dbReference>
<dbReference type="GO" id="GO:0000976">
    <property type="term" value="F:transcription cis-regulatory region binding"/>
    <property type="evidence" value="ECO:0007669"/>
    <property type="project" value="TreeGrafter"/>
</dbReference>
<dbReference type="Gene3D" id="1.10.357.10">
    <property type="entry name" value="Tetracycline Repressor, domain 2"/>
    <property type="match status" value="1"/>
</dbReference>
<dbReference type="InterPro" id="IPR050109">
    <property type="entry name" value="HTH-type_TetR-like_transc_reg"/>
</dbReference>
<accession>A0A098L8N4</accession>
<dbReference type="AlphaFoldDB" id="A0A098L8N4"/>
<keyword evidence="2 4" id="KW-0238">DNA-binding</keyword>
<feature type="DNA-binding region" description="H-T-H motif" evidence="4">
    <location>
        <begin position="48"/>
        <end position="67"/>
    </location>
</feature>
<feature type="domain" description="HTH tetR-type" evidence="6">
    <location>
        <begin position="25"/>
        <end position="85"/>
    </location>
</feature>
<reference evidence="7 8" key="1">
    <citation type="submission" date="2014-09" db="EMBL/GenBank/DDBJ databases">
        <title>Sporocytophaga myxococcoides PG-01 genome sequencing.</title>
        <authorList>
            <person name="Liu L."/>
            <person name="Gao P.J."/>
            <person name="Chen G.J."/>
            <person name="Wang L.S."/>
        </authorList>
    </citation>
    <scope>NUCLEOTIDE SEQUENCE [LARGE SCALE GENOMIC DNA]</scope>
    <source>
        <strain evidence="7 8">PG-01</strain>
    </source>
</reference>
<name>A0A098L8N4_9BACT</name>
<evidence type="ECO:0000256" key="4">
    <source>
        <dbReference type="PROSITE-ProRule" id="PRU00335"/>
    </source>
</evidence>
<comment type="caution">
    <text evidence="7">The sequence shown here is derived from an EMBL/GenBank/DDBJ whole genome shotgun (WGS) entry which is preliminary data.</text>
</comment>
<dbReference type="eggNOG" id="COG1309">
    <property type="taxonomic scope" value="Bacteria"/>
</dbReference>